<dbReference type="OrthoDB" id="9994380at2759"/>
<name>A0A814QMV4_ADIRI</name>
<comment type="caution">
    <text evidence="2">The sequence shown here is derived from an EMBL/GenBank/DDBJ whole genome shotgun (WGS) entry which is preliminary data.</text>
</comment>
<sequence>MSSSFTANLTAKLRANCGLCFRAKPSIVGYTSIDQDNQRPRQRPTFTNHDSSNNKSSRDGIKISDNSSNGFENPERIRFSSQRSDISLDPVETVSLAFDFLKDETDSIMTDNDGNIEPLEIEQPDKSAVFRFRPPPITAITKKLFARSNNYELQNDLNAYYNNTRLHHHHHHHHQQQQQQLQKPNEIRARSETNLHIQPPHRIHLSPRYESRLASGSGAPIPTNPLWTSTSPTTVGSQPNLLTNHSPTLQPPFYGMLSPPTERRVAPIPLQHPLYAAHPNTKSSVTYYQHESPPKRFEQPTPSTYISKQQTPPFKYFDTNEFILRASNGNLLNNYQQPARPLSGPSRDHIFQSNNVNTNSNAMLDVYY</sequence>
<feature type="region of interest" description="Disordered" evidence="1">
    <location>
        <begin position="211"/>
        <end position="245"/>
    </location>
</feature>
<dbReference type="AlphaFoldDB" id="A0A814QMV4"/>
<feature type="region of interest" description="Disordered" evidence="1">
    <location>
        <begin position="32"/>
        <end position="75"/>
    </location>
</feature>
<feature type="compositionally biased region" description="Polar residues" evidence="1">
    <location>
        <begin position="44"/>
        <end position="55"/>
    </location>
</feature>
<dbReference type="EMBL" id="CAJNOJ010000106">
    <property type="protein sequence ID" value="CAF1122744.1"/>
    <property type="molecule type" value="Genomic_DNA"/>
</dbReference>
<gene>
    <name evidence="2" type="ORF">EDS130_LOCUS21143</name>
</gene>
<dbReference type="Proteomes" id="UP000663852">
    <property type="component" value="Unassembled WGS sequence"/>
</dbReference>
<reference evidence="2" key="1">
    <citation type="submission" date="2021-02" db="EMBL/GenBank/DDBJ databases">
        <authorList>
            <person name="Nowell W R."/>
        </authorList>
    </citation>
    <scope>NUCLEOTIDE SEQUENCE</scope>
</reference>
<accession>A0A814QMV4</accession>
<evidence type="ECO:0000256" key="1">
    <source>
        <dbReference type="SAM" id="MobiDB-lite"/>
    </source>
</evidence>
<organism evidence="2 3">
    <name type="scientific">Adineta ricciae</name>
    <name type="common">Rotifer</name>
    <dbReference type="NCBI Taxonomy" id="249248"/>
    <lineage>
        <taxon>Eukaryota</taxon>
        <taxon>Metazoa</taxon>
        <taxon>Spiralia</taxon>
        <taxon>Gnathifera</taxon>
        <taxon>Rotifera</taxon>
        <taxon>Eurotatoria</taxon>
        <taxon>Bdelloidea</taxon>
        <taxon>Adinetida</taxon>
        <taxon>Adinetidae</taxon>
        <taxon>Adineta</taxon>
    </lineage>
</organism>
<protein>
    <submittedName>
        <fullName evidence="2">Uncharacterized protein</fullName>
    </submittedName>
</protein>
<evidence type="ECO:0000313" key="3">
    <source>
        <dbReference type="Proteomes" id="UP000663852"/>
    </source>
</evidence>
<evidence type="ECO:0000313" key="2">
    <source>
        <dbReference type="EMBL" id="CAF1122744.1"/>
    </source>
</evidence>
<feature type="compositionally biased region" description="Polar residues" evidence="1">
    <location>
        <begin position="225"/>
        <end position="245"/>
    </location>
</feature>
<proteinExistence type="predicted"/>